<comment type="caution">
    <text evidence="1">The sequence shown here is derived from an EMBL/GenBank/DDBJ whole genome shotgun (WGS) entry which is preliminary data.</text>
</comment>
<evidence type="ECO:0000313" key="2">
    <source>
        <dbReference type="Proteomes" id="UP000823775"/>
    </source>
</evidence>
<dbReference type="EMBL" id="JACEIK010008801">
    <property type="protein sequence ID" value="MCE3051651.1"/>
    <property type="molecule type" value="Genomic_DNA"/>
</dbReference>
<dbReference type="Proteomes" id="UP000823775">
    <property type="component" value="Unassembled WGS sequence"/>
</dbReference>
<proteinExistence type="predicted"/>
<sequence length="126" mass="13971">MTFTGEYEGFGNNNVDGDPFFTDLIQWFVYRGFSTILFRQESSLFKHDDDVCIITPTTISPDSRELPENMKVWGIMLTVSVSSPIFSNGSSTGAFPLHYSSKEVPSSKHYLSEGAVGGLSINDVEE</sequence>
<gene>
    <name evidence="1" type="ORF">HAX54_050443</name>
</gene>
<accession>A0ABS8WLE3</accession>
<protein>
    <submittedName>
        <fullName evidence="1">Uncharacterized protein</fullName>
    </submittedName>
</protein>
<evidence type="ECO:0000313" key="1">
    <source>
        <dbReference type="EMBL" id="MCE3051651.1"/>
    </source>
</evidence>
<reference evidence="1 2" key="1">
    <citation type="journal article" date="2021" name="BMC Genomics">
        <title>Datura genome reveals duplications of psychoactive alkaloid biosynthetic genes and high mutation rate following tissue culture.</title>
        <authorList>
            <person name="Rajewski A."/>
            <person name="Carter-House D."/>
            <person name="Stajich J."/>
            <person name="Litt A."/>
        </authorList>
    </citation>
    <scope>NUCLEOTIDE SEQUENCE [LARGE SCALE GENOMIC DNA]</scope>
    <source>
        <strain evidence="1">AR-01</strain>
    </source>
</reference>
<organism evidence="1 2">
    <name type="scientific">Datura stramonium</name>
    <name type="common">Jimsonweed</name>
    <name type="synonym">Common thornapple</name>
    <dbReference type="NCBI Taxonomy" id="4076"/>
    <lineage>
        <taxon>Eukaryota</taxon>
        <taxon>Viridiplantae</taxon>
        <taxon>Streptophyta</taxon>
        <taxon>Embryophyta</taxon>
        <taxon>Tracheophyta</taxon>
        <taxon>Spermatophyta</taxon>
        <taxon>Magnoliopsida</taxon>
        <taxon>eudicotyledons</taxon>
        <taxon>Gunneridae</taxon>
        <taxon>Pentapetalae</taxon>
        <taxon>asterids</taxon>
        <taxon>lamiids</taxon>
        <taxon>Solanales</taxon>
        <taxon>Solanaceae</taxon>
        <taxon>Solanoideae</taxon>
        <taxon>Datureae</taxon>
        <taxon>Datura</taxon>
    </lineage>
</organism>
<name>A0ABS8WLE3_DATST</name>
<keyword evidence="2" id="KW-1185">Reference proteome</keyword>